<keyword evidence="1" id="KW-1133">Transmembrane helix</keyword>
<organism evidence="2 3">
    <name type="scientific">Durusdinium trenchii</name>
    <dbReference type="NCBI Taxonomy" id="1381693"/>
    <lineage>
        <taxon>Eukaryota</taxon>
        <taxon>Sar</taxon>
        <taxon>Alveolata</taxon>
        <taxon>Dinophyceae</taxon>
        <taxon>Suessiales</taxon>
        <taxon>Symbiodiniaceae</taxon>
        <taxon>Durusdinium</taxon>
    </lineage>
</organism>
<proteinExistence type="predicted"/>
<comment type="caution">
    <text evidence="2">The sequence shown here is derived from an EMBL/GenBank/DDBJ whole genome shotgun (WGS) entry which is preliminary data.</text>
</comment>
<dbReference type="Proteomes" id="UP001642464">
    <property type="component" value="Unassembled WGS sequence"/>
</dbReference>
<feature type="transmembrane region" description="Helical" evidence="1">
    <location>
        <begin position="63"/>
        <end position="86"/>
    </location>
</feature>
<sequence length="281" mass="31193">MRSDMEDASPLLEDHLVKRLLEESRTGIVRCNSREMFRTFEDEDNVEIEFDFSVQESPAMNGMLTLVSVTTFLAGFVAADFSGFVGADWDDSHWILKFLYVCMLAYAEGSCLYIAICGTMACATHLRAANQIASGKWQNMCLAAVEPIRAKLGELKGRRMETIKAALGAVIQSDADFLRNLHTAGVDAVHTNLQVDLRRRESGGYLVAPKDPVSSMGTTFGFKYLKDLSFPASVLCYLAAQTMKALKGEPTHIVAAVGLIVGFWVVRMMIDLRSMYQKIYD</sequence>
<feature type="transmembrane region" description="Helical" evidence="1">
    <location>
        <begin position="252"/>
        <end position="270"/>
    </location>
</feature>
<keyword evidence="3" id="KW-1185">Reference proteome</keyword>
<protein>
    <submittedName>
        <fullName evidence="2">Uncharacterized protein</fullName>
    </submittedName>
</protein>
<gene>
    <name evidence="2" type="ORF">SCF082_LOCUS14810</name>
</gene>
<keyword evidence="1" id="KW-0472">Membrane</keyword>
<evidence type="ECO:0000313" key="3">
    <source>
        <dbReference type="Proteomes" id="UP001642464"/>
    </source>
</evidence>
<accession>A0ABP0K1H6</accession>
<name>A0ABP0K1H6_9DINO</name>
<feature type="transmembrane region" description="Helical" evidence="1">
    <location>
        <begin position="98"/>
        <end position="123"/>
    </location>
</feature>
<evidence type="ECO:0000256" key="1">
    <source>
        <dbReference type="SAM" id="Phobius"/>
    </source>
</evidence>
<reference evidence="2 3" key="1">
    <citation type="submission" date="2024-02" db="EMBL/GenBank/DDBJ databases">
        <authorList>
            <person name="Chen Y."/>
            <person name="Shah S."/>
            <person name="Dougan E. K."/>
            <person name="Thang M."/>
            <person name="Chan C."/>
        </authorList>
    </citation>
    <scope>NUCLEOTIDE SEQUENCE [LARGE SCALE GENOMIC DNA]</scope>
</reference>
<dbReference type="EMBL" id="CAXAMM010009369">
    <property type="protein sequence ID" value="CAK9020163.1"/>
    <property type="molecule type" value="Genomic_DNA"/>
</dbReference>
<keyword evidence="1" id="KW-0812">Transmembrane</keyword>
<evidence type="ECO:0000313" key="2">
    <source>
        <dbReference type="EMBL" id="CAK9020163.1"/>
    </source>
</evidence>